<feature type="compositionally biased region" description="Gly residues" evidence="1">
    <location>
        <begin position="83"/>
        <end position="100"/>
    </location>
</feature>
<accession>A0ABQ5A1Y5</accession>
<dbReference type="Proteomes" id="UP001151760">
    <property type="component" value="Unassembled WGS sequence"/>
</dbReference>
<comment type="caution">
    <text evidence="2">The sequence shown here is derived from an EMBL/GenBank/DDBJ whole genome shotgun (WGS) entry which is preliminary data.</text>
</comment>
<name>A0ABQ5A1Y5_9ASTR</name>
<gene>
    <name evidence="2" type="ORF">Tco_0802524</name>
</gene>
<organism evidence="2 3">
    <name type="scientific">Tanacetum coccineum</name>
    <dbReference type="NCBI Taxonomy" id="301880"/>
    <lineage>
        <taxon>Eukaryota</taxon>
        <taxon>Viridiplantae</taxon>
        <taxon>Streptophyta</taxon>
        <taxon>Embryophyta</taxon>
        <taxon>Tracheophyta</taxon>
        <taxon>Spermatophyta</taxon>
        <taxon>Magnoliopsida</taxon>
        <taxon>eudicotyledons</taxon>
        <taxon>Gunneridae</taxon>
        <taxon>Pentapetalae</taxon>
        <taxon>asterids</taxon>
        <taxon>campanulids</taxon>
        <taxon>Asterales</taxon>
        <taxon>Asteraceae</taxon>
        <taxon>Asteroideae</taxon>
        <taxon>Anthemideae</taxon>
        <taxon>Anthemidinae</taxon>
        <taxon>Tanacetum</taxon>
    </lineage>
</organism>
<sequence length="250" mass="27819">MLEAAQCNCMTENGWSFPMVSKNWKLGKMIKVMVLICNTRPKPKPPAEKKPPGRNKQSAVGYCASRGRGRGRGGSENEASVSGMGGIDEASGGGRGGTGGRGRRGRGMESSVGGEEVVVELDEEAFRECMEEQAREQAKNDAEQERLDKERREEIEWEEKNDYFNPANFREDSLEEAPFNHTYAEVLIPSIHSQPTQQSGVWVKDTTDVTTEYVDEFLSERIAKIKEKKAFEFDKHGTGSTPDKAFDLSD</sequence>
<proteinExistence type="predicted"/>
<evidence type="ECO:0000256" key="1">
    <source>
        <dbReference type="SAM" id="MobiDB-lite"/>
    </source>
</evidence>
<dbReference type="EMBL" id="BQNB010011818">
    <property type="protein sequence ID" value="GJS95556.1"/>
    <property type="molecule type" value="Genomic_DNA"/>
</dbReference>
<reference evidence="2" key="2">
    <citation type="submission" date="2022-01" db="EMBL/GenBank/DDBJ databases">
        <authorList>
            <person name="Yamashiro T."/>
            <person name="Shiraishi A."/>
            <person name="Satake H."/>
            <person name="Nakayama K."/>
        </authorList>
    </citation>
    <scope>NUCLEOTIDE SEQUENCE</scope>
</reference>
<protein>
    <submittedName>
        <fullName evidence="2">Uncharacterized protein</fullName>
    </submittedName>
</protein>
<feature type="region of interest" description="Disordered" evidence="1">
    <location>
        <begin position="41"/>
        <end position="115"/>
    </location>
</feature>
<feature type="region of interest" description="Disordered" evidence="1">
    <location>
        <begin position="131"/>
        <end position="153"/>
    </location>
</feature>
<evidence type="ECO:0000313" key="2">
    <source>
        <dbReference type="EMBL" id="GJS95556.1"/>
    </source>
</evidence>
<reference evidence="2" key="1">
    <citation type="journal article" date="2022" name="Int. J. Mol. Sci.">
        <title>Draft Genome of Tanacetum Coccineum: Genomic Comparison of Closely Related Tanacetum-Family Plants.</title>
        <authorList>
            <person name="Yamashiro T."/>
            <person name="Shiraishi A."/>
            <person name="Nakayama K."/>
            <person name="Satake H."/>
        </authorList>
    </citation>
    <scope>NUCLEOTIDE SEQUENCE</scope>
</reference>
<evidence type="ECO:0000313" key="3">
    <source>
        <dbReference type="Proteomes" id="UP001151760"/>
    </source>
</evidence>
<keyword evidence="3" id="KW-1185">Reference proteome</keyword>